<comment type="caution">
    <text evidence="2">The sequence shown here is derived from an EMBL/GenBank/DDBJ whole genome shotgun (WGS) entry which is preliminary data.</text>
</comment>
<protein>
    <submittedName>
        <fullName evidence="2">Uncharacterized protein</fullName>
    </submittedName>
</protein>
<name>A0AAD6WMV6_9AGAR</name>
<dbReference type="Proteomes" id="UP001218188">
    <property type="component" value="Unassembled WGS sequence"/>
</dbReference>
<evidence type="ECO:0000256" key="1">
    <source>
        <dbReference type="SAM" id="MobiDB-lite"/>
    </source>
</evidence>
<dbReference type="EMBL" id="JARJCM010000430">
    <property type="protein sequence ID" value="KAJ7017121.1"/>
    <property type="molecule type" value="Genomic_DNA"/>
</dbReference>
<evidence type="ECO:0000313" key="2">
    <source>
        <dbReference type="EMBL" id="KAJ7017121.1"/>
    </source>
</evidence>
<proteinExistence type="predicted"/>
<reference evidence="2" key="1">
    <citation type="submission" date="2023-03" db="EMBL/GenBank/DDBJ databases">
        <title>Massive genome expansion in bonnet fungi (Mycena s.s.) driven by repeated elements and novel gene families across ecological guilds.</title>
        <authorList>
            <consortium name="Lawrence Berkeley National Laboratory"/>
            <person name="Harder C.B."/>
            <person name="Miyauchi S."/>
            <person name="Viragh M."/>
            <person name="Kuo A."/>
            <person name="Thoen E."/>
            <person name="Andreopoulos B."/>
            <person name="Lu D."/>
            <person name="Skrede I."/>
            <person name="Drula E."/>
            <person name="Henrissat B."/>
            <person name="Morin E."/>
            <person name="Kohler A."/>
            <person name="Barry K."/>
            <person name="LaButti K."/>
            <person name="Morin E."/>
            <person name="Salamov A."/>
            <person name="Lipzen A."/>
            <person name="Mereny Z."/>
            <person name="Hegedus B."/>
            <person name="Baldrian P."/>
            <person name="Stursova M."/>
            <person name="Weitz H."/>
            <person name="Taylor A."/>
            <person name="Grigoriev I.V."/>
            <person name="Nagy L.G."/>
            <person name="Martin F."/>
            <person name="Kauserud H."/>
        </authorList>
    </citation>
    <scope>NUCLEOTIDE SEQUENCE</scope>
    <source>
        <strain evidence="2">CBHHK200</strain>
    </source>
</reference>
<keyword evidence="3" id="KW-1185">Reference proteome</keyword>
<feature type="region of interest" description="Disordered" evidence="1">
    <location>
        <begin position="57"/>
        <end position="187"/>
    </location>
</feature>
<accession>A0AAD6WMV6</accession>
<sequence length="210" mass="23112">MEAYLMAETSSKMSYPLPRPPFTQLPGPVSGLKIHTAEDRSQWVLHGDQWVRYESQRPHDMEVDSPRLNPYPPTQAPARSSGPEQYHFSVRPVSVNMGPPHAPPSRASEMQINPQLLPPPDDSDSDRDVTKPASIAPALKVAVVLQVQKTKKRKREASPPPHDSDSDDTPAAPKRGQPTGAPNYSKGNVKIVLDLVEKHLPSGSLGWQEV</sequence>
<gene>
    <name evidence="2" type="ORF">C8F04DRAFT_1200944</name>
</gene>
<dbReference type="AlphaFoldDB" id="A0AAD6WMV6"/>
<organism evidence="2 3">
    <name type="scientific">Mycena alexandri</name>
    <dbReference type="NCBI Taxonomy" id="1745969"/>
    <lineage>
        <taxon>Eukaryota</taxon>
        <taxon>Fungi</taxon>
        <taxon>Dikarya</taxon>
        <taxon>Basidiomycota</taxon>
        <taxon>Agaricomycotina</taxon>
        <taxon>Agaricomycetes</taxon>
        <taxon>Agaricomycetidae</taxon>
        <taxon>Agaricales</taxon>
        <taxon>Marasmiineae</taxon>
        <taxon>Mycenaceae</taxon>
        <taxon>Mycena</taxon>
    </lineage>
</organism>
<evidence type="ECO:0000313" key="3">
    <source>
        <dbReference type="Proteomes" id="UP001218188"/>
    </source>
</evidence>